<protein>
    <submittedName>
        <fullName evidence="1">Uncharacterized protein</fullName>
    </submittedName>
</protein>
<evidence type="ECO:0000313" key="1">
    <source>
        <dbReference type="EMBL" id="ROS44563.1"/>
    </source>
</evidence>
<proteinExistence type="predicted"/>
<evidence type="ECO:0000313" key="2">
    <source>
        <dbReference type="Proteomes" id="UP000274843"/>
    </source>
</evidence>
<gene>
    <name evidence="1" type="ORF">EDD35_7008</name>
</gene>
<name>A0A3N2H6N4_9PSEU</name>
<sequence>MANRSWTPHRLRCLNRFVLNHTMIVSFDQPIPDAELDQYLKDIENLMLGSGRVQTFSARRHIRVPADDHSPVFVASAIIQLGVADLDALNAVFTVPGTEELIQRWQSRHPYQVVWINHEALS</sequence>
<reference evidence="1 2" key="1">
    <citation type="submission" date="2018-11" db="EMBL/GenBank/DDBJ databases">
        <title>Sequencing the genomes of 1000 actinobacteria strains.</title>
        <authorList>
            <person name="Klenk H.-P."/>
        </authorList>
    </citation>
    <scope>NUCLEOTIDE SEQUENCE [LARGE SCALE GENOMIC DNA]</scope>
    <source>
        <strain evidence="1 2">DSM 44348</strain>
    </source>
</reference>
<dbReference type="Proteomes" id="UP000274843">
    <property type="component" value="Unassembled WGS sequence"/>
</dbReference>
<comment type="caution">
    <text evidence="1">The sequence shown here is derived from an EMBL/GenBank/DDBJ whole genome shotgun (WGS) entry which is preliminary data.</text>
</comment>
<organism evidence="1 2">
    <name type="scientific">Amycolatopsis thermoflava</name>
    <dbReference type="NCBI Taxonomy" id="84480"/>
    <lineage>
        <taxon>Bacteria</taxon>
        <taxon>Bacillati</taxon>
        <taxon>Actinomycetota</taxon>
        <taxon>Actinomycetes</taxon>
        <taxon>Pseudonocardiales</taxon>
        <taxon>Pseudonocardiaceae</taxon>
        <taxon>Amycolatopsis</taxon>
        <taxon>Amycolatopsis methanolica group</taxon>
    </lineage>
</organism>
<accession>A0A3N2H6N4</accession>
<dbReference type="EMBL" id="RKHY01000001">
    <property type="protein sequence ID" value="ROS44563.1"/>
    <property type="molecule type" value="Genomic_DNA"/>
</dbReference>
<dbReference type="AlphaFoldDB" id="A0A3N2H6N4"/>
<keyword evidence="2" id="KW-1185">Reference proteome</keyword>